<dbReference type="EC" id="3.1.1.-" evidence="7"/>
<comment type="caution">
    <text evidence="8">The sequence shown here is derived from an EMBL/GenBank/DDBJ whole genome shotgun (WGS) entry which is preliminary data.</text>
</comment>
<comment type="catalytic activity">
    <reaction evidence="6">
        <text>feruloyl-polysaccharide + H2O = ferulate + polysaccharide.</text>
        <dbReference type="EC" id="3.1.1.73"/>
    </reaction>
</comment>
<keyword evidence="3" id="KW-0732">Signal</keyword>
<sequence length="402" mass="43920">MEIVGNGGFAGVIDTDQMALQLEQGFAVAGGDSGHRLVENGAGGSGSYIPFFNDLEETKAWIHESIAIITEPTRKITSSFYKSPHATFHPHLFDGIYAGSPGNWYSHLMLSFLWNGQQSKGDAFIDQATLNATTDAVLDACDELDGVKDRLIENPLRCNFDLNSLACSSATGYSNENHTCLSLRQLEALKAIYAGPKNTKTNSSVYPGFSLGSERELLAQETLLYKEYAAPLLQNLIFHNLSYDIDTFSFEHDVAKVDAVAGPLIDEIGVDLSAFQRHGGKMIVTQGWTDPLNAATWPIQHLEQLQQSSSDGSVSSFFNLYMVPGGGHCGAATSYPYVPATYHVEEALVSWVEKEIFPDSVLSSNPPDGSSRTRKLCPWPKTAKLRNKAHPDLAESYDCVHD</sequence>
<dbReference type="RefSeq" id="XP_056761938.1">
    <property type="nucleotide sequence ID" value="XM_056913089.1"/>
</dbReference>
<evidence type="ECO:0000256" key="7">
    <source>
        <dbReference type="RuleBase" id="RU361238"/>
    </source>
</evidence>
<reference evidence="8" key="1">
    <citation type="submission" date="2022-12" db="EMBL/GenBank/DDBJ databases">
        <authorList>
            <person name="Petersen C."/>
        </authorList>
    </citation>
    <scope>NUCLEOTIDE SEQUENCE</scope>
    <source>
        <strain evidence="8">IBT 16125</strain>
    </source>
</reference>
<reference evidence="8" key="2">
    <citation type="journal article" date="2023" name="IMA Fungus">
        <title>Comparative genomic study of the Penicillium genus elucidates a diverse pangenome and 15 lateral gene transfer events.</title>
        <authorList>
            <person name="Petersen C."/>
            <person name="Sorensen T."/>
            <person name="Nielsen M.R."/>
            <person name="Sondergaard T.E."/>
            <person name="Sorensen J.L."/>
            <person name="Fitzpatrick D.A."/>
            <person name="Frisvad J.C."/>
            <person name="Nielsen K.L."/>
        </authorList>
    </citation>
    <scope>NUCLEOTIDE SEQUENCE</scope>
    <source>
        <strain evidence="8">IBT 16125</strain>
    </source>
</reference>
<evidence type="ECO:0000256" key="5">
    <source>
        <dbReference type="ARBA" id="ARBA00023157"/>
    </source>
</evidence>
<dbReference type="AlphaFoldDB" id="A0AAD6BXG4"/>
<keyword evidence="2" id="KW-0119">Carbohydrate metabolism</keyword>
<comment type="similarity">
    <text evidence="7">Belongs to the tannase family.</text>
</comment>
<dbReference type="InterPro" id="IPR011118">
    <property type="entry name" value="Tannase/feruloyl_esterase"/>
</dbReference>
<keyword evidence="5" id="KW-1015">Disulfide bond</keyword>
<dbReference type="Pfam" id="PF07519">
    <property type="entry name" value="Tannase"/>
    <property type="match status" value="1"/>
</dbReference>
<evidence type="ECO:0000256" key="2">
    <source>
        <dbReference type="ARBA" id="ARBA00022651"/>
    </source>
</evidence>
<accession>A0AAD6BXG4</accession>
<keyword evidence="4 7" id="KW-0378">Hydrolase</keyword>
<keyword evidence="2" id="KW-0858">Xylan degradation</keyword>
<proteinExistence type="inferred from homology"/>
<evidence type="ECO:0000256" key="6">
    <source>
        <dbReference type="ARBA" id="ARBA00034075"/>
    </source>
</evidence>
<keyword evidence="1" id="KW-0719">Serine esterase</keyword>
<dbReference type="Proteomes" id="UP001213681">
    <property type="component" value="Unassembled WGS sequence"/>
</dbReference>
<keyword evidence="2" id="KW-0624">Polysaccharide degradation</keyword>
<protein>
    <recommendedName>
        <fullName evidence="7">Carboxylic ester hydrolase</fullName>
        <ecNumber evidence="7">3.1.1.-</ecNumber>
    </recommendedName>
</protein>
<gene>
    <name evidence="8" type="ORF">N7458_009707</name>
</gene>
<dbReference type="PANTHER" id="PTHR33938:SF15">
    <property type="entry name" value="FERULOYL ESTERASE B-RELATED"/>
    <property type="match status" value="1"/>
</dbReference>
<dbReference type="EMBL" id="JAPVEA010000008">
    <property type="protein sequence ID" value="KAJ5438709.1"/>
    <property type="molecule type" value="Genomic_DNA"/>
</dbReference>
<evidence type="ECO:0000256" key="3">
    <source>
        <dbReference type="ARBA" id="ARBA00022729"/>
    </source>
</evidence>
<dbReference type="GO" id="GO:0030600">
    <property type="term" value="F:feruloyl esterase activity"/>
    <property type="evidence" value="ECO:0007669"/>
    <property type="project" value="UniProtKB-EC"/>
</dbReference>
<dbReference type="GeneID" id="81603332"/>
<dbReference type="PANTHER" id="PTHR33938">
    <property type="entry name" value="FERULOYL ESTERASE B-RELATED"/>
    <property type="match status" value="1"/>
</dbReference>
<name>A0AAD6BXG4_9EURO</name>
<dbReference type="GO" id="GO:0045493">
    <property type="term" value="P:xylan catabolic process"/>
    <property type="evidence" value="ECO:0007669"/>
    <property type="project" value="UniProtKB-KW"/>
</dbReference>
<evidence type="ECO:0000313" key="8">
    <source>
        <dbReference type="EMBL" id="KAJ5438709.1"/>
    </source>
</evidence>
<evidence type="ECO:0000313" key="9">
    <source>
        <dbReference type="Proteomes" id="UP001213681"/>
    </source>
</evidence>
<evidence type="ECO:0000256" key="4">
    <source>
        <dbReference type="ARBA" id="ARBA00022801"/>
    </source>
</evidence>
<keyword evidence="9" id="KW-1185">Reference proteome</keyword>
<organism evidence="8 9">
    <name type="scientific">Penicillium daleae</name>
    <dbReference type="NCBI Taxonomy" id="63821"/>
    <lineage>
        <taxon>Eukaryota</taxon>
        <taxon>Fungi</taxon>
        <taxon>Dikarya</taxon>
        <taxon>Ascomycota</taxon>
        <taxon>Pezizomycotina</taxon>
        <taxon>Eurotiomycetes</taxon>
        <taxon>Eurotiomycetidae</taxon>
        <taxon>Eurotiales</taxon>
        <taxon>Aspergillaceae</taxon>
        <taxon>Penicillium</taxon>
    </lineage>
</organism>
<evidence type="ECO:0000256" key="1">
    <source>
        <dbReference type="ARBA" id="ARBA00022487"/>
    </source>
</evidence>